<protein>
    <recommendedName>
        <fullName evidence="4">EF-hand domain-containing protein</fullName>
    </recommendedName>
</protein>
<dbReference type="Gene3D" id="1.10.238.10">
    <property type="entry name" value="EF-hand"/>
    <property type="match status" value="1"/>
</dbReference>
<sequence length="205" mass="22880">MQIPLTSSGAVPYPEFLSKFGRIDLNVSVTKRGGGTEPQCCRTLKELETQIGEKVFRNIKAVIKAFRLIDVNRTGLVQPQELRRVLEAFCLNMSDGEYAKFSRHYGLDRDAPVDYSGFLKNLSINSDLNLRYIMQNPELAGGGAAGQGPPRPEQRRGSGTPRGRLERLLLRGHREDLLPKSFPSPMRRSRRPSARGTPRKAASCL</sequence>
<dbReference type="InterPro" id="IPR052603">
    <property type="entry name" value="EFCB6"/>
</dbReference>
<keyword evidence="2" id="KW-0106">Calcium</keyword>
<dbReference type="FunFam" id="1.10.238.10:FF:000121">
    <property type="entry name" value="EF-hand calcium-binding domain-containing protein 6"/>
    <property type="match status" value="1"/>
</dbReference>
<evidence type="ECO:0000259" key="4">
    <source>
        <dbReference type="PROSITE" id="PS50222"/>
    </source>
</evidence>
<proteinExistence type="predicted"/>
<name>G1U0I4_RABIT</name>
<evidence type="ECO:0000313" key="6">
    <source>
        <dbReference type="Proteomes" id="UP000001811"/>
    </source>
</evidence>
<accession>G1U0I4</accession>
<dbReference type="Ensembl" id="ENSOCUT00000025990.2">
    <property type="protein sequence ID" value="ENSOCUP00000022864.2"/>
    <property type="gene ID" value="ENSOCUG00000023502.2"/>
</dbReference>
<feature type="compositionally biased region" description="Basic and acidic residues" evidence="3">
    <location>
        <begin position="163"/>
        <end position="178"/>
    </location>
</feature>
<dbReference type="HOGENOM" id="CLU_759816_0_0_1"/>
<dbReference type="PaxDb" id="9986-ENSOCUP00000022864"/>
<reference evidence="5 6" key="1">
    <citation type="journal article" date="2011" name="Nature">
        <title>A high-resolution map of human evolutionary constraint using 29 mammals.</title>
        <authorList>
            <person name="Lindblad-Toh K."/>
            <person name="Garber M."/>
            <person name="Zuk O."/>
            <person name="Lin M.F."/>
            <person name="Parker B.J."/>
            <person name="Washietl S."/>
            <person name="Kheradpour P."/>
            <person name="Ernst J."/>
            <person name="Jordan G."/>
            <person name="Mauceli E."/>
            <person name="Ward L.D."/>
            <person name="Lowe C.B."/>
            <person name="Holloway A.K."/>
            <person name="Clamp M."/>
            <person name="Gnerre S."/>
            <person name="Alfoldi J."/>
            <person name="Beal K."/>
            <person name="Chang J."/>
            <person name="Clawson H."/>
            <person name="Cuff J."/>
            <person name="Di Palma F."/>
            <person name="Fitzgerald S."/>
            <person name="Flicek P."/>
            <person name="Guttman M."/>
            <person name="Hubisz M.J."/>
            <person name="Jaffe D.B."/>
            <person name="Jungreis I."/>
            <person name="Kent W.J."/>
            <person name="Kostka D."/>
            <person name="Lara M."/>
            <person name="Martins A.L."/>
            <person name="Massingham T."/>
            <person name="Moltke I."/>
            <person name="Raney B.J."/>
            <person name="Rasmussen M.D."/>
            <person name="Robinson J."/>
            <person name="Stark A."/>
            <person name="Vilella A.J."/>
            <person name="Wen J."/>
            <person name="Xie X."/>
            <person name="Zody M.C."/>
            <person name="Baldwin J."/>
            <person name="Bloom T."/>
            <person name="Chin C.W."/>
            <person name="Heiman D."/>
            <person name="Nicol R."/>
            <person name="Nusbaum C."/>
            <person name="Young S."/>
            <person name="Wilkinson J."/>
            <person name="Worley K.C."/>
            <person name="Kovar C.L."/>
            <person name="Muzny D.M."/>
            <person name="Gibbs R.A."/>
            <person name="Cree A."/>
            <person name="Dihn H.H."/>
            <person name="Fowler G."/>
            <person name="Jhangiani S."/>
            <person name="Joshi V."/>
            <person name="Lee S."/>
            <person name="Lewis L.R."/>
            <person name="Nazareth L.V."/>
            <person name="Okwuonu G."/>
            <person name="Santibanez J."/>
            <person name="Warren W.C."/>
            <person name="Mardis E.R."/>
            <person name="Weinstock G.M."/>
            <person name="Wilson R.K."/>
            <person name="Delehaunty K."/>
            <person name="Dooling D."/>
            <person name="Fronik C."/>
            <person name="Fulton L."/>
            <person name="Fulton B."/>
            <person name="Graves T."/>
            <person name="Minx P."/>
            <person name="Sodergren E."/>
            <person name="Birney E."/>
            <person name="Margulies E.H."/>
            <person name="Herrero J."/>
            <person name="Green E.D."/>
            <person name="Haussler D."/>
            <person name="Siepel A."/>
            <person name="Goldman N."/>
            <person name="Pollard K.S."/>
            <person name="Pedersen J.S."/>
            <person name="Lander E.S."/>
            <person name="Kellis M."/>
        </authorList>
    </citation>
    <scope>NUCLEOTIDE SEQUENCE [LARGE SCALE GENOMIC DNA]</scope>
    <source>
        <strain evidence="6">Thorbecke</strain>
    </source>
</reference>
<evidence type="ECO:0000256" key="1">
    <source>
        <dbReference type="ARBA" id="ARBA00022723"/>
    </source>
</evidence>
<feature type="domain" description="EF-hand" evidence="4">
    <location>
        <begin position="57"/>
        <end position="92"/>
    </location>
</feature>
<evidence type="ECO:0000256" key="2">
    <source>
        <dbReference type="ARBA" id="ARBA00022837"/>
    </source>
</evidence>
<dbReference type="InterPro" id="IPR002048">
    <property type="entry name" value="EF_hand_dom"/>
</dbReference>
<dbReference type="InterPro" id="IPR011992">
    <property type="entry name" value="EF-hand-dom_pair"/>
</dbReference>
<keyword evidence="1" id="KW-0479">Metal-binding</keyword>
<keyword evidence="6" id="KW-1185">Reference proteome</keyword>
<dbReference type="Bgee" id="ENSOCUG00000023502">
    <property type="expression patterns" value="Expressed in testis and 7 other cell types or tissues"/>
</dbReference>
<reference evidence="5" key="3">
    <citation type="submission" date="2025-09" db="UniProtKB">
        <authorList>
            <consortium name="Ensembl"/>
        </authorList>
    </citation>
    <scope>IDENTIFICATION</scope>
    <source>
        <strain evidence="5">Thorbecke</strain>
    </source>
</reference>
<evidence type="ECO:0000313" key="5">
    <source>
        <dbReference type="Ensembl" id="ENSOCUP00000022864.2"/>
    </source>
</evidence>
<dbReference type="InParanoid" id="G1U0I4"/>
<dbReference type="InterPro" id="IPR018247">
    <property type="entry name" value="EF_Hand_1_Ca_BS"/>
</dbReference>
<dbReference type="GeneTree" id="ENSGT00940000168861"/>
<dbReference type="eggNOG" id="KOG0027">
    <property type="taxonomic scope" value="Eukaryota"/>
</dbReference>
<dbReference type="GO" id="GO:0005654">
    <property type="term" value="C:nucleoplasm"/>
    <property type="evidence" value="ECO:0007669"/>
    <property type="project" value="TreeGrafter"/>
</dbReference>
<dbReference type="Proteomes" id="UP000001811">
    <property type="component" value="Unplaced"/>
</dbReference>
<dbReference type="PROSITE" id="PS00018">
    <property type="entry name" value="EF_HAND_1"/>
    <property type="match status" value="1"/>
</dbReference>
<evidence type="ECO:0000256" key="3">
    <source>
        <dbReference type="SAM" id="MobiDB-lite"/>
    </source>
</evidence>
<dbReference type="PANTHER" id="PTHR20875:SF2">
    <property type="entry name" value="EF-HAND CALCIUM-BINDING DOMAIN-CONTAINING PROTEIN 6"/>
    <property type="match status" value="1"/>
</dbReference>
<dbReference type="PROSITE" id="PS50222">
    <property type="entry name" value="EF_HAND_2"/>
    <property type="match status" value="1"/>
</dbReference>
<reference evidence="5" key="2">
    <citation type="submission" date="2025-08" db="UniProtKB">
        <authorList>
            <consortium name="Ensembl"/>
        </authorList>
    </citation>
    <scope>IDENTIFICATION</scope>
    <source>
        <strain evidence="5">Thorbecke</strain>
    </source>
</reference>
<feature type="region of interest" description="Disordered" evidence="3">
    <location>
        <begin position="140"/>
        <end position="205"/>
    </location>
</feature>
<dbReference type="AlphaFoldDB" id="G1U0I4"/>
<dbReference type="GO" id="GO:0005509">
    <property type="term" value="F:calcium ion binding"/>
    <property type="evidence" value="ECO:0007669"/>
    <property type="project" value="InterPro"/>
</dbReference>
<organism evidence="5 6">
    <name type="scientific">Oryctolagus cuniculus</name>
    <name type="common">Rabbit</name>
    <dbReference type="NCBI Taxonomy" id="9986"/>
    <lineage>
        <taxon>Eukaryota</taxon>
        <taxon>Metazoa</taxon>
        <taxon>Chordata</taxon>
        <taxon>Craniata</taxon>
        <taxon>Vertebrata</taxon>
        <taxon>Euteleostomi</taxon>
        <taxon>Mammalia</taxon>
        <taxon>Eutheria</taxon>
        <taxon>Euarchontoglires</taxon>
        <taxon>Glires</taxon>
        <taxon>Lagomorpha</taxon>
        <taxon>Leporidae</taxon>
        <taxon>Oryctolagus</taxon>
    </lineage>
</organism>
<dbReference type="CDD" id="cd00051">
    <property type="entry name" value="EFh"/>
    <property type="match status" value="1"/>
</dbReference>
<dbReference type="SUPFAM" id="SSF47473">
    <property type="entry name" value="EF-hand"/>
    <property type="match status" value="1"/>
</dbReference>
<dbReference type="PANTHER" id="PTHR20875">
    <property type="entry name" value="EF-HAND CALCIUM-BINDING DOMAIN-CONTAINING PROTEIN 6-RELATED"/>
    <property type="match status" value="1"/>
</dbReference>
<dbReference type="STRING" id="9986.ENSOCUP00000022864"/>